<keyword evidence="3" id="KW-0808">Transferase</keyword>
<dbReference type="Gene3D" id="3.40.630.30">
    <property type="match status" value="1"/>
</dbReference>
<protein>
    <submittedName>
        <fullName evidence="3">GNAT family N-acetyltransferase</fullName>
    </submittedName>
</protein>
<feature type="domain" description="N-acetyltransferase" evidence="2">
    <location>
        <begin position="62"/>
        <end position="216"/>
    </location>
</feature>
<dbReference type="InterPro" id="IPR000182">
    <property type="entry name" value="GNAT_dom"/>
</dbReference>
<dbReference type="SUPFAM" id="SSF55729">
    <property type="entry name" value="Acyl-CoA N-acyltransferases (Nat)"/>
    <property type="match status" value="1"/>
</dbReference>
<evidence type="ECO:0000259" key="2">
    <source>
        <dbReference type="PROSITE" id="PS51186"/>
    </source>
</evidence>
<dbReference type="PROSITE" id="PS51186">
    <property type="entry name" value="GNAT"/>
    <property type="match status" value="1"/>
</dbReference>
<dbReference type="PANTHER" id="PTHR43617:SF20">
    <property type="entry name" value="N-ALPHA-ACETYLTRANSFERASE RIMI"/>
    <property type="match status" value="1"/>
</dbReference>
<dbReference type="InterPro" id="IPR050276">
    <property type="entry name" value="MshD_Acetyltransferase"/>
</dbReference>
<comment type="caution">
    <text evidence="3">The sequence shown here is derived from an EMBL/GenBank/DDBJ whole genome shotgun (WGS) entry which is preliminary data.</text>
</comment>
<reference evidence="3 4" key="1">
    <citation type="submission" date="2017-08" db="EMBL/GenBank/DDBJ databases">
        <title>Infants hospitalized years apart are colonized by the same room-sourced microbial strains.</title>
        <authorList>
            <person name="Brooks B."/>
            <person name="Olm M.R."/>
            <person name="Firek B.A."/>
            <person name="Baker R."/>
            <person name="Thomas B.C."/>
            <person name="Morowitz M.J."/>
            <person name="Banfield J.F."/>
        </authorList>
    </citation>
    <scope>NUCLEOTIDE SEQUENCE [LARGE SCALE GENOMIC DNA]</scope>
    <source>
        <strain evidence="3">S2_005_003_R2_42</strain>
    </source>
</reference>
<dbReference type="CDD" id="cd04301">
    <property type="entry name" value="NAT_SF"/>
    <property type="match status" value="1"/>
</dbReference>
<dbReference type="AlphaFoldDB" id="A0A2W5K3Q1"/>
<evidence type="ECO:0000256" key="1">
    <source>
        <dbReference type="SAM" id="MobiDB-lite"/>
    </source>
</evidence>
<dbReference type="GO" id="GO:0016747">
    <property type="term" value="F:acyltransferase activity, transferring groups other than amino-acyl groups"/>
    <property type="evidence" value="ECO:0007669"/>
    <property type="project" value="InterPro"/>
</dbReference>
<evidence type="ECO:0000313" key="4">
    <source>
        <dbReference type="Proteomes" id="UP000249046"/>
    </source>
</evidence>
<gene>
    <name evidence="3" type="ORF">DI564_16900</name>
</gene>
<dbReference type="Pfam" id="PF00583">
    <property type="entry name" value="Acetyltransf_1"/>
    <property type="match status" value="1"/>
</dbReference>
<feature type="region of interest" description="Disordered" evidence="1">
    <location>
        <begin position="32"/>
        <end position="53"/>
    </location>
</feature>
<dbReference type="EMBL" id="QFPO01000023">
    <property type="protein sequence ID" value="PZQ10008.1"/>
    <property type="molecule type" value="Genomic_DNA"/>
</dbReference>
<accession>A0A2W5K3Q1</accession>
<dbReference type="Proteomes" id="UP000249046">
    <property type="component" value="Unassembled WGS sequence"/>
</dbReference>
<dbReference type="PANTHER" id="PTHR43617">
    <property type="entry name" value="L-AMINO ACID N-ACETYLTRANSFERASE"/>
    <property type="match status" value="1"/>
</dbReference>
<evidence type="ECO:0000313" key="3">
    <source>
        <dbReference type="EMBL" id="PZQ10008.1"/>
    </source>
</evidence>
<proteinExistence type="predicted"/>
<name>A0A2W5K3Q1_9GAMM</name>
<sequence length="216" mass="24214">MQWFMLHCKIYASRSTAAAGCRSVTKSMNDYLSPIRPPVTRPAPQARPRTGEPFVTRDGREVLIRPIDPSDVDALRRAFARLTPDQVHQRVFHAMNELPERVARWMCNVDPDQTYAIVATDPDGAEIRGEARIHCDYAAALAEFAIAIDPAWTSVGLGQALMTRLIDEARRRGMAEIWGDVLADNGAMIDLVTRLGFQRQRRADDATVVRAWRSLA</sequence>
<organism evidence="3 4">
    <name type="scientific">Rhodanobacter denitrificans</name>
    <dbReference type="NCBI Taxonomy" id="666685"/>
    <lineage>
        <taxon>Bacteria</taxon>
        <taxon>Pseudomonadati</taxon>
        <taxon>Pseudomonadota</taxon>
        <taxon>Gammaproteobacteria</taxon>
        <taxon>Lysobacterales</taxon>
        <taxon>Rhodanobacteraceae</taxon>
        <taxon>Rhodanobacter</taxon>
    </lineage>
</organism>
<dbReference type="InterPro" id="IPR016181">
    <property type="entry name" value="Acyl_CoA_acyltransferase"/>
</dbReference>